<evidence type="ECO:0000256" key="5">
    <source>
        <dbReference type="ARBA" id="ARBA00022857"/>
    </source>
</evidence>
<evidence type="ECO:0000256" key="2">
    <source>
        <dbReference type="ARBA" id="ARBA00022630"/>
    </source>
</evidence>
<dbReference type="Proteomes" id="UP000661649">
    <property type="component" value="Unassembled WGS sequence"/>
</dbReference>
<proteinExistence type="inferred from homology"/>
<evidence type="ECO:0000256" key="7">
    <source>
        <dbReference type="PIRNR" id="PIRNR006621"/>
    </source>
</evidence>
<dbReference type="PROSITE" id="PS01136">
    <property type="entry name" value="UPF0034"/>
    <property type="match status" value="1"/>
</dbReference>
<dbReference type="CDD" id="cd02801">
    <property type="entry name" value="DUS_like_FMN"/>
    <property type="match status" value="1"/>
</dbReference>
<comment type="cofactor">
    <cofactor evidence="1 7">
        <name>FMN</name>
        <dbReference type="ChEBI" id="CHEBI:58210"/>
    </cofactor>
</comment>
<dbReference type="EMBL" id="JACRTP010000013">
    <property type="protein sequence ID" value="MBC8630053.1"/>
    <property type="molecule type" value="Genomic_DNA"/>
</dbReference>
<evidence type="ECO:0000256" key="6">
    <source>
        <dbReference type="ARBA" id="ARBA00023002"/>
    </source>
</evidence>
<keyword evidence="5" id="KW-0521">NADP</keyword>
<evidence type="ECO:0000259" key="8">
    <source>
        <dbReference type="Pfam" id="PF01207"/>
    </source>
</evidence>
<accession>A0ABR7PF47</accession>
<dbReference type="InterPro" id="IPR013785">
    <property type="entry name" value="Aldolase_TIM"/>
</dbReference>
<gene>
    <name evidence="9" type="ORF">H8712_15890</name>
</gene>
<comment type="function">
    <text evidence="7">Catalyzes the synthesis of 5,6-dihydrouridine (D), a modified base found in the D-loop of most tRNAs, via the reduction of the C5-C6 double bond in target uridines.</text>
</comment>
<dbReference type="InterPro" id="IPR035587">
    <property type="entry name" value="DUS-like_FMN-bd"/>
</dbReference>
<dbReference type="SUPFAM" id="SSF51395">
    <property type="entry name" value="FMN-linked oxidoreductases"/>
    <property type="match status" value="1"/>
</dbReference>
<dbReference type="Pfam" id="PF01207">
    <property type="entry name" value="Dus"/>
    <property type="match status" value="1"/>
</dbReference>
<evidence type="ECO:0000256" key="3">
    <source>
        <dbReference type="ARBA" id="ARBA00022643"/>
    </source>
</evidence>
<keyword evidence="4 7" id="KW-0819">tRNA processing</keyword>
<evidence type="ECO:0000313" key="10">
    <source>
        <dbReference type="Proteomes" id="UP000661649"/>
    </source>
</evidence>
<reference evidence="9 10" key="1">
    <citation type="submission" date="2020-08" db="EMBL/GenBank/DDBJ databases">
        <title>Genome public.</title>
        <authorList>
            <person name="Liu C."/>
            <person name="Sun Q."/>
        </authorList>
    </citation>
    <scope>NUCLEOTIDE SEQUENCE [LARGE SCALE GENOMIC DNA]</scope>
    <source>
        <strain evidence="9 10">3_YM_SP_D4_24.mj</strain>
    </source>
</reference>
<dbReference type="PANTHER" id="PTHR45846:SF1">
    <property type="entry name" value="TRNA-DIHYDROURIDINE(47) SYNTHASE [NAD(P)(+)]-LIKE"/>
    <property type="match status" value="1"/>
</dbReference>
<dbReference type="PANTHER" id="PTHR45846">
    <property type="entry name" value="TRNA-DIHYDROURIDINE(47) SYNTHASE [NAD(P)(+)]-LIKE"/>
    <property type="match status" value="1"/>
</dbReference>
<keyword evidence="6 7" id="KW-0560">Oxidoreductase</keyword>
<evidence type="ECO:0000256" key="4">
    <source>
        <dbReference type="ARBA" id="ARBA00022694"/>
    </source>
</evidence>
<organism evidence="9 10">
    <name type="scientific">Blautia stercoris</name>
    <dbReference type="NCBI Taxonomy" id="871664"/>
    <lineage>
        <taxon>Bacteria</taxon>
        <taxon>Bacillati</taxon>
        <taxon>Bacillota</taxon>
        <taxon>Clostridia</taxon>
        <taxon>Lachnospirales</taxon>
        <taxon>Lachnospiraceae</taxon>
        <taxon>Blautia</taxon>
    </lineage>
</organism>
<dbReference type="EC" id="1.3.1.-" evidence="7"/>
<feature type="domain" description="DUS-like FMN-binding" evidence="8">
    <location>
        <begin position="5"/>
        <end position="304"/>
    </location>
</feature>
<dbReference type="InterPro" id="IPR018517">
    <property type="entry name" value="tRNA_hU_synthase_CS"/>
</dbReference>
<sequence length="326" mass="38424">MKYYMAPLEEVTEAIYRNAYHAFFFPMDKYFAPFISAKPNKGRLFNYREKRDILPENNQNLYLVPQILTNQSEDFLRTVKGLMEYGYQEVNLNLGCPSRPVVNGGRGSGFLEKKEKLKQFLDEIFDKCPIEISIKTRLGRYHEEEIDELFELFSNYPYEELIVHPRVQTDYYKGSPRFDAFAGVYQKNEKPLIYNGDIFTKEDYEDVVKRFPKIDGVMLGRGVLANPGLLSVIHGQELPSLEVWGAFLEHLYQDFTENAVNEEKALFKLKEIWCYLRYSFPKMDIWNTRIKRCQNLKEYRMAVEELLKHYPEIPNGAFGKLDEEGR</sequence>
<dbReference type="PIRSF" id="PIRSF006621">
    <property type="entry name" value="Dus"/>
    <property type="match status" value="1"/>
</dbReference>
<keyword evidence="3 7" id="KW-0288">FMN</keyword>
<dbReference type="RefSeq" id="WP_187559306.1">
    <property type="nucleotide sequence ID" value="NZ_JACRTP010000013.1"/>
</dbReference>
<comment type="caution">
    <text evidence="9">The sequence shown here is derived from an EMBL/GenBank/DDBJ whole genome shotgun (WGS) entry which is preliminary data.</text>
</comment>
<evidence type="ECO:0000256" key="1">
    <source>
        <dbReference type="ARBA" id="ARBA00001917"/>
    </source>
</evidence>
<comment type="similarity">
    <text evidence="7">Belongs to the dus family.</text>
</comment>
<evidence type="ECO:0000313" key="9">
    <source>
        <dbReference type="EMBL" id="MBC8630053.1"/>
    </source>
</evidence>
<keyword evidence="10" id="KW-1185">Reference proteome</keyword>
<name>A0ABR7PF47_9FIRM</name>
<protein>
    <recommendedName>
        <fullName evidence="7">tRNA-dihydrouridine synthase</fullName>
        <ecNumber evidence="7">1.3.1.-</ecNumber>
    </recommendedName>
</protein>
<keyword evidence="2 7" id="KW-0285">Flavoprotein</keyword>
<dbReference type="InterPro" id="IPR001269">
    <property type="entry name" value="DUS_fam"/>
</dbReference>
<dbReference type="Gene3D" id="3.20.20.70">
    <property type="entry name" value="Aldolase class I"/>
    <property type="match status" value="1"/>
</dbReference>